<feature type="domain" description="Adaptor protein ClpS core" evidence="3">
    <location>
        <begin position="42"/>
        <end position="87"/>
    </location>
</feature>
<evidence type="ECO:0000313" key="6">
    <source>
        <dbReference type="Proteomes" id="UP000683000"/>
    </source>
</evidence>
<dbReference type="InterPro" id="IPR014719">
    <property type="entry name" value="Ribosomal_bL12_C/ClpS-like"/>
</dbReference>
<comment type="catalytic activity">
    <reaction evidence="2">
        <text>S-ubiquitinyl-[E2 ubiquitin-conjugating enzyme]-L-cysteine + [acceptor protein]-L-lysine = [E2 ubiquitin-conjugating enzyme]-L-cysteine + N(6)-ubiquitinyl-[acceptor protein]-L-lysine.</text>
        <dbReference type="EC" id="2.3.2.27"/>
    </reaction>
</comment>
<keyword evidence="2" id="KW-0479">Metal-binding</keyword>
<dbReference type="GO" id="GO:0005737">
    <property type="term" value="C:cytoplasm"/>
    <property type="evidence" value="ECO:0007669"/>
    <property type="project" value="TreeGrafter"/>
</dbReference>
<dbReference type="Pfam" id="PF02617">
    <property type="entry name" value="ClpS"/>
    <property type="match status" value="1"/>
</dbReference>
<dbReference type="GO" id="GO:0016567">
    <property type="term" value="P:protein ubiquitination"/>
    <property type="evidence" value="ECO:0007669"/>
    <property type="project" value="UniProtKB-UniRule"/>
</dbReference>
<evidence type="ECO:0000256" key="2">
    <source>
        <dbReference type="RuleBase" id="RU366018"/>
    </source>
</evidence>
<dbReference type="InterPro" id="IPR039164">
    <property type="entry name" value="UBR1-like"/>
</dbReference>
<dbReference type="UniPathway" id="UPA00143"/>
<dbReference type="GO" id="GO:0061630">
    <property type="term" value="F:ubiquitin protein ligase activity"/>
    <property type="evidence" value="ECO:0007669"/>
    <property type="project" value="UniProtKB-UniRule"/>
</dbReference>
<evidence type="ECO:0000313" key="4">
    <source>
        <dbReference type="EMBL" id="KAG6371695.1"/>
    </source>
</evidence>
<keyword evidence="2" id="KW-0862">Zinc</keyword>
<dbReference type="OrthoDB" id="2684686at2759"/>
<proteinExistence type="inferred from homology"/>
<comment type="pathway">
    <text evidence="1 2">Protein modification; protein ubiquitination.</text>
</comment>
<dbReference type="EMBL" id="JAGFBS010000032">
    <property type="protein sequence ID" value="KAG6371726.1"/>
    <property type="molecule type" value="Genomic_DNA"/>
</dbReference>
<dbReference type="AlphaFoldDB" id="A0A8I2YGS0"/>
<keyword evidence="2" id="KW-0863">Zinc-finger</keyword>
<dbReference type="GO" id="GO:0000151">
    <property type="term" value="C:ubiquitin ligase complex"/>
    <property type="evidence" value="ECO:0007669"/>
    <property type="project" value="TreeGrafter"/>
</dbReference>
<accession>A0A8I2YGS0</accession>
<dbReference type="EMBL" id="JAGFBS010000032">
    <property type="protein sequence ID" value="KAG6371695.1"/>
    <property type="molecule type" value="Genomic_DNA"/>
</dbReference>
<reference evidence="5" key="1">
    <citation type="submission" date="2021-03" db="EMBL/GenBank/DDBJ databases">
        <title>Evolutionary innovations through gain and loss of genes in the ectomycorrhizal Boletales.</title>
        <authorList>
            <person name="Wu G."/>
            <person name="Miyauchi S."/>
            <person name="Morin E."/>
            <person name="Yang Z.-L."/>
            <person name="Xu J."/>
            <person name="Martin F.M."/>
        </authorList>
    </citation>
    <scope>NUCLEOTIDE SEQUENCE</scope>
    <source>
        <strain evidence="5">BR01</strain>
    </source>
</reference>
<comment type="similarity">
    <text evidence="2">Belongs to the E3 ubiquitin-protein ligase UBR1-like family.</text>
</comment>
<gene>
    <name evidence="4" type="ORF">JVT61DRAFT_9036</name>
    <name evidence="5" type="ORF">JVT61DRAFT_9073</name>
</gene>
<comment type="caution">
    <text evidence="5">The sequence shown here is derived from an EMBL/GenBank/DDBJ whole genome shotgun (WGS) entry which is preliminary data.</text>
</comment>
<keyword evidence="2" id="KW-0833">Ubl conjugation pathway</keyword>
<dbReference type="PANTHER" id="PTHR21497">
    <property type="entry name" value="UBIQUITIN LIGASE E3 ALPHA-RELATED"/>
    <property type="match status" value="1"/>
</dbReference>
<evidence type="ECO:0000313" key="5">
    <source>
        <dbReference type="EMBL" id="KAG6371726.1"/>
    </source>
</evidence>
<protein>
    <recommendedName>
        <fullName evidence="2">E3 ubiquitin-protein ligase</fullName>
        <ecNumber evidence="2">2.3.2.27</ecNumber>
    </recommendedName>
</protein>
<name>A0A8I2YGS0_9AGAM</name>
<dbReference type="EC" id="2.3.2.27" evidence="2"/>
<dbReference type="SUPFAM" id="SSF54736">
    <property type="entry name" value="ClpS-like"/>
    <property type="match status" value="1"/>
</dbReference>
<dbReference type="GO" id="GO:0008270">
    <property type="term" value="F:zinc ion binding"/>
    <property type="evidence" value="ECO:0007669"/>
    <property type="project" value="UniProtKB-UniRule"/>
</dbReference>
<keyword evidence="2" id="KW-0808">Transferase</keyword>
<evidence type="ECO:0000256" key="1">
    <source>
        <dbReference type="ARBA" id="ARBA00004906"/>
    </source>
</evidence>
<organism evidence="5 6">
    <name type="scientific">Boletus reticuloceps</name>
    <dbReference type="NCBI Taxonomy" id="495285"/>
    <lineage>
        <taxon>Eukaryota</taxon>
        <taxon>Fungi</taxon>
        <taxon>Dikarya</taxon>
        <taxon>Basidiomycota</taxon>
        <taxon>Agaricomycotina</taxon>
        <taxon>Agaricomycetes</taxon>
        <taxon>Agaricomycetidae</taxon>
        <taxon>Boletales</taxon>
        <taxon>Boletineae</taxon>
        <taxon>Boletaceae</taxon>
        <taxon>Boletoideae</taxon>
        <taxon>Boletus</taxon>
    </lineage>
</organism>
<dbReference type="Gene3D" id="3.30.1390.10">
    <property type="match status" value="1"/>
</dbReference>
<sequence>MDRTIGYAFNFLLHTLDCSPDEPSVPSNEADLRLQPTADPMQKDQYSVIIWNGDKHSFDEVIQLICDATNRDRKEAAAMAHTIDEHGFHWSRDNRHVPRLLEIAQVISKIEIGVTIQRAYDTFREQVVAVIIERPLNLTRSTLGTDTLIIRKVLASELLSPRPLQRRPHQVFLYHTRLWKKPRISLKEVYASILTLSHPHKVAIGLVSHDETFLTTKITLRESFRRRVPAHRGCLSPCRQGGGNVDQILRPPAFYRSIHSNSYHIEQCHDLVARLLDVIINFFMNQIVNKRILPAPSNASEVAKLDVDSFPFKSKCFMPVLSDLRYLCHNEPIQQLIAKNPSFIRKFSKVLHTDAWISVFNVTLSLSRVIKVYGEAFGWATPSQFMNAISIVVTDILSVCTLENDKLDKNKFSKLAYRDGSLWRRRIRDRGV</sequence>
<comment type="function">
    <text evidence="2">Ubiquitin ligase protein which is a component of the N-end rule pathway. Recognizes and binds to proteins bearing specific N-terminal residues that are destabilizing according to the N-end rule, leading to their ubiquitination and subsequent degradation.</text>
</comment>
<keyword evidence="6" id="KW-1185">Reference proteome</keyword>
<dbReference type="InterPro" id="IPR003769">
    <property type="entry name" value="ClpS_core"/>
</dbReference>
<dbReference type="PANTHER" id="PTHR21497:SF24">
    <property type="entry name" value="E3 UBIQUITIN-PROTEIN LIGASE UBR1"/>
    <property type="match status" value="1"/>
</dbReference>
<dbReference type="Proteomes" id="UP000683000">
    <property type="component" value="Unassembled WGS sequence"/>
</dbReference>
<dbReference type="GO" id="GO:0071596">
    <property type="term" value="P:ubiquitin-dependent protein catabolic process via the N-end rule pathway"/>
    <property type="evidence" value="ECO:0007669"/>
    <property type="project" value="UniProtKB-UniRule"/>
</dbReference>
<evidence type="ECO:0000259" key="3">
    <source>
        <dbReference type="Pfam" id="PF02617"/>
    </source>
</evidence>